<proteinExistence type="predicted"/>
<dbReference type="SUPFAM" id="SSF48295">
    <property type="entry name" value="TrpR-like"/>
    <property type="match status" value="1"/>
</dbReference>
<evidence type="ECO:0000313" key="2">
    <source>
        <dbReference type="EMBL" id="TKK63976.1"/>
    </source>
</evidence>
<dbReference type="AlphaFoldDB" id="A0A4U3KSW0"/>
<name>A0A4U3KSW0_9BACT</name>
<protein>
    <recommendedName>
        <fullName evidence="4">Transposase</fullName>
    </recommendedName>
</protein>
<dbReference type="EMBL" id="SZQL01000059">
    <property type="protein sequence ID" value="TKK63976.1"/>
    <property type="molecule type" value="Genomic_DNA"/>
</dbReference>
<evidence type="ECO:0008006" key="4">
    <source>
        <dbReference type="Google" id="ProtNLM"/>
    </source>
</evidence>
<accession>A0A4U3KSW0</accession>
<evidence type="ECO:0000313" key="3">
    <source>
        <dbReference type="Proteomes" id="UP000305848"/>
    </source>
</evidence>
<reference evidence="2 3" key="1">
    <citation type="submission" date="2019-05" db="EMBL/GenBank/DDBJ databases">
        <title>Panacibacter sp. strain 17mud1-8 Genome sequencing and assembly.</title>
        <authorList>
            <person name="Chhetri G."/>
        </authorList>
    </citation>
    <scope>NUCLEOTIDE SEQUENCE [LARGE SCALE GENOMIC DNA]</scope>
    <source>
        <strain evidence="2 3">17mud1-8</strain>
    </source>
</reference>
<dbReference type="InterPro" id="IPR010921">
    <property type="entry name" value="Trp_repressor/repl_initiator"/>
</dbReference>
<dbReference type="RefSeq" id="WP_137264273.1">
    <property type="nucleotide sequence ID" value="NZ_SZQL01000059.1"/>
</dbReference>
<dbReference type="GO" id="GO:0043565">
    <property type="term" value="F:sequence-specific DNA binding"/>
    <property type="evidence" value="ECO:0007669"/>
    <property type="project" value="InterPro"/>
</dbReference>
<sequence length="142" mass="16535">MSKKQSSQRSEAQKLFYTEVFKQKIVNEVLSGKLTQRQAQMIYGIRGNSTILYWIRQSKGLKGYEKKPVQPANFAEVRKDIAYKKLEEENKELKELLRVAELRADLWQHAIEVAEKKFDIEILKKYGAQPSTASISKDQKKK</sequence>
<feature type="coiled-coil region" evidence="1">
    <location>
        <begin position="76"/>
        <end position="103"/>
    </location>
</feature>
<comment type="caution">
    <text evidence="2">The sequence shown here is derived from an EMBL/GenBank/DDBJ whole genome shotgun (WGS) entry which is preliminary data.</text>
</comment>
<keyword evidence="1" id="KW-0175">Coiled coil</keyword>
<evidence type="ECO:0000256" key="1">
    <source>
        <dbReference type="SAM" id="Coils"/>
    </source>
</evidence>
<dbReference type="OrthoDB" id="853599at2"/>
<dbReference type="Proteomes" id="UP000305848">
    <property type="component" value="Unassembled WGS sequence"/>
</dbReference>
<keyword evidence="3" id="KW-1185">Reference proteome</keyword>
<organism evidence="2 3">
    <name type="scientific">Ilyomonas limi</name>
    <dbReference type="NCBI Taxonomy" id="2575867"/>
    <lineage>
        <taxon>Bacteria</taxon>
        <taxon>Pseudomonadati</taxon>
        <taxon>Bacteroidota</taxon>
        <taxon>Chitinophagia</taxon>
        <taxon>Chitinophagales</taxon>
        <taxon>Chitinophagaceae</taxon>
        <taxon>Ilyomonas</taxon>
    </lineage>
</organism>
<gene>
    <name evidence="2" type="ORF">FC093_23515</name>
</gene>